<gene>
    <name evidence="3" type="ORF">MMEN_LOCUS4819</name>
</gene>
<comment type="caution">
    <text evidence="3">The sequence shown here is derived from an EMBL/GenBank/DDBJ whole genome shotgun (WGS) entry which is preliminary data.</text>
</comment>
<dbReference type="AlphaFoldDB" id="A0A8S4AMA5"/>
<dbReference type="PANTHER" id="PTHR14817">
    <property type="entry name" value="COILED-COIL DOMAIN-CONTAINING PROTEIN 15"/>
    <property type="match status" value="1"/>
</dbReference>
<feature type="compositionally biased region" description="Basic and acidic residues" evidence="2">
    <location>
        <begin position="1"/>
        <end position="11"/>
    </location>
</feature>
<feature type="region of interest" description="Disordered" evidence="2">
    <location>
        <begin position="211"/>
        <end position="247"/>
    </location>
</feature>
<dbReference type="InterPro" id="IPR037693">
    <property type="entry name" value="CCDC15"/>
</dbReference>
<dbReference type="OrthoDB" id="10007210at2759"/>
<keyword evidence="4" id="KW-1185">Reference proteome</keyword>
<feature type="region of interest" description="Disordered" evidence="2">
    <location>
        <begin position="1"/>
        <end position="32"/>
    </location>
</feature>
<dbReference type="GO" id="GO:0005813">
    <property type="term" value="C:centrosome"/>
    <property type="evidence" value="ECO:0007669"/>
    <property type="project" value="TreeGrafter"/>
</dbReference>
<dbReference type="PANTHER" id="PTHR14817:SF2">
    <property type="entry name" value="COILED-COIL DOMAIN-CONTAINING PROTEIN 15"/>
    <property type="match status" value="1"/>
</dbReference>
<organism evidence="3 4">
    <name type="scientific">Menidia menidia</name>
    <name type="common">Atlantic silverside</name>
    <dbReference type="NCBI Taxonomy" id="238744"/>
    <lineage>
        <taxon>Eukaryota</taxon>
        <taxon>Metazoa</taxon>
        <taxon>Chordata</taxon>
        <taxon>Craniata</taxon>
        <taxon>Vertebrata</taxon>
        <taxon>Euteleostomi</taxon>
        <taxon>Actinopterygii</taxon>
        <taxon>Neopterygii</taxon>
        <taxon>Teleostei</taxon>
        <taxon>Neoteleostei</taxon>
        <taxon>Acanthomorphata</taxon>
        <taxon>Ovalentaria</taxon>
        <taxon>Atherinomorphae</taxon>
        <taxon>Atheriniformes</taxon>
        <taxon>Atherinopsidae</taxon>
        <taxon>Menidiinae</taxon>
        <taxon>Menidia</taxon>
    </lineage>
</organism>
<proteinExistence type="predicted"/>
<dbReference type="EMBL" id="CAJRST010004446">
    <property type="protein sequence ID" value="CAG5870720.1"/>
    <property type="molecule type" value="Genomic_DNA"/>
</dbReference>
<protein>
    <submittedName>
        <fullName evidence="3">(Atlantic silverside) hypothetical protein</fullName>
    </submittedName>
</protein>
<evidence type="ECO:0000313" key="3">
    <source>
        <dbReference type="EMBL" id="CAG5870720.1"/>
    </source>
</evidence>
<reference evidence="3" key="1">
    <citation type="submission" date="2021-05" db="EMBL/GenBank/DDBJ databases">
        <authorList>
            <person name="Tigano A."/>
        </authorList>
    </citation>
    <scope>NUCLEOTIDE SEQUENCE</scope>
</reference>
<keyword evidence="1" id="KW-0175">Coiled coil</keyword>
<feature type="compositionally biased region" description="Basic and acidic residues" evidence="2">
    <location>
        <begin position="211"/>
        <end position="224"/>
    </location>
</feature>
<evidence type="ECO:0000313" key="4">
    <source>
        <dbReference type="Proteomes" id="UP000677803"/>
    </source>
</evidence>
<feature type="coiled-coil region" evidence="1">
    <location>
        <begin position="283"/>
        <end position="327"/>
    </location>
</feature>
<name>A0A8S4AMA5_9TELE</name>
<accession>A0A8S4AMA5</accession>
<evidence type="ECO:0000256" key="1">
    <source>
        <dbReference type="SAM" id="Coils"/>
    </source>
</evidence>
<dbReference type="Proteomes" id="UP000677803">
    <property type="component" value="Unassembled WGS sequence"/>
</dbReference>
<sequence>MSAFRSRDSTKNARNKPPVSHSKKHRGSRTSVVLAERNQAVVAVGAWVEDGEDFLEHPFNLALQTEELQAEKRRENEESLRRFQEEVRHRVAQRAQFCKNRQVTPASRTPHFQVRTHREPVGEKQLLKSSEGTRQVRLRLAACRLIQQEDSASDLPGGRWKISAARHKPESRVLRAAGDAPGEEVEGKGDVPLLSSQHECPLVQQKVRCHASGDYDQSRPDSDLARTLPDQQVQRPGAEHSFLKTQRQSQFLMHRRQAMSLERELAKENKLHRNHLKRTARIKAEKEQLRVEEERRLERARQLAEARQRMEQREQLILEQLRLEEEEGRALQLHRTKRKGRGREAARFVDALRAQLKERLSQAKLEPPPLCCCASSFWDSHPETCANNCVFHNNPKAYAQALHSTMRSLDSQ</sequence>
<evidence type="ECO:0000256" key="2">
    <source>
        <dbReference type="SAM" id="MobiDB-lite"/>
    </source>
</evidence>